<comment type="similarity">
    <text evidence="2">Belongs to the YkuD family.</text>
</comment>
<dbReference type="CDD" id="cd16913">
    <property type="entry name" value="YkuD_like"/>
    <property type="match status" value="1"/>
</dbReference>
<keyword evidence="3" id="KW-0328">Glycosyltransferase</keyword>
<organism evidence="11 12">
    <name type="scientific">Candidatus Egerieousia excrementavium</name>
    <dbReference type="NCBI Taxonomy" id="2840778"/>
    <lineage>
        <taxon>Bacteria</taxon>
        <taxon>Pseudomonadati</taxon>
        <taxon>Bacteroidota</taxon>
        <taxon>Bacteroidia</taxon>
        <taxon>Bacteroidales</taxon>
        <taxon>Candidatus Egerieousia</taxon>
    </lineage>
</organism>
<dbReference type="AlphaFoldDB" id="A0A9D9DLG5"/>
<dbReference type="GO" id="GO:0005576">
    <property type="term" value="C:extracellular region"/>
    <property type="evidence" value="ECO:0007669"/>
    <property type="project" value="TreeGrafter"/>
</dbReference>
<keyword evidence="6 9" id="KW-0133">Cell shape</keyword>
<dbReference type="GO" id="GO:0008360">
    <property type="term" value="P:regulation of cell shape"/>
    <property type="evidence" value="ECO:0007669"/>
    <property type="project" value="UniProtKB-UniRule"/>
</dbReference>
<evidence type="ECO:0000259" key="10">
    <source>
        <dbReference type="PROSITE" id="PS52029"/>
    </source>
</evidence>
<dbReference type="PANTHER" id="PTHR30582">
    <property type="entry name" value="L,D-TRANSPEPTIDASE"/>
    <property type="match status" value="1"/>
</dbReference>
<reference evidence="11" key="1">
    <citation type="submission" date="2020-10" db="EMBL/GenBank/DDBJ databases">
        <authorList>
            <person name="Gilroy R."/>
        </authorList>
    </citation>
    <scope>NUCLEOTIDE SEQUENCE</scope>
    <source>
        <strain evidence="11">15467</strain>
    </source>
</reference>
<dbReference type="EMBL" id="JADINB010000060">
    <property type="protein sequence ID" value="MBO8428790.1"/>
    <property type="molecule type" value="Genomic_DNA"/>
</dbReference>
<accession>A0A9D9DLG5</accession>
<dbReference type="Proteomes" id="UP000823635">
    <property type="component" value="Unassembled WGS sequence"/>
</dbReference>
<dbReference type="InterPro" id="IPR038063">
    <property type="entry name" value="Transpep_catalytic_dom"/>
</dbReference>
<feature type="active site" description="Proton donor/acceptor" evidence="9">
    <location>
        <position position="129"/>
    </location>
</feature>
<evidence type="ECO:0000256" key="1">
    <source>
        <dbReference type="ARBA" id="ARBA00004752"/>
    </source>
</evidence>
<proteinExistence type="inferred from homology"/>
<comment type="pathway">
    <text evidence="1 9">Cell wall biogenesis; peptidoglycan biosynthesis.</text>
</comment>
<dbReference type="SUPFAM" id="SSF141523">
    <property type="entry name" value="L,D-transpeptidase catalytic domain-like"/>
    <property type="match status" value="1"/>
</dbReference>
<dbReference type="Gene3D" id="2.40.440.10">
    <property type="entry name" value="L,D-transpeptidase catalytic domain-like"/>
    <property type="match status" value="1"/>
</dbReference>
<dbReference type="PANTHER" id="PTHR30582:SF24">
    <property type="entry name" value="L,D-TRANSPEPTIDASE ERFK_SRFK-RELATED"/>
    <property type="match status" value="1"/>
</dbReference>
<reference evidence="11" key="2">
    <citation type="journal article" date="2021" name="PeerJ">
        <title>Extensive microbial diversity within the chicken gut microbiome revealed by metagenomics and culture.</title>
        <authorList>
            <person name="Gilroy R."/>
            <person name="Ravi A."/>
            <person name="Getino M."/>
            <person name="Pursley I."/>
            <person name="Horton D.L."/>
            <person name="Alikhan N.F."/>
            <person name="Baker D."/>
            <person name="Gharbi K."/>
            <person name="Hall N."/>
            <person name="Watson M."/>
            <person name="Adriaenssens E.M."/>
            <person name="Foster-Nyarko E."/>
            <person name="Jarju S."/>
            <person name="Secka A."/>
            <person name="Antonio M."/>
            <person name="Oren A."/>
            <person name="Chaudhuri R.R."/>
            <person name="La Ragione R."/>
            <person name="Hildebrand F."/>
            <person name="Pallen M.J."/>
        </authorList>
    </citation>
    <scope>NUCLEOTIDE SEQUENCE</scope>
    <source>
        <strain evidence="11">15467</strain>
    </source>
</reference>
<name>A0A9D9DLG5_9BACT</name>
<protein>
    <submittedName>
        <fullName evidence="11">L,D-transpeptidase</fullName>
    </submittedName>
</protein>
<evidence type="ECO:0000256" key="6">
    <source>
        <dbReference type="ARBA" id="ARBA00022960"/>
    </source>
</evidence>
<evidence type="ECO:0000256" key="4">
    <source>
        <dbReference type="ARBA" id="ARBA00022679"/>
    </source>
</evidence>
<evidence type="ECO:0000256" key="9">
    <source>
        <dbReference type="PROSITE-ProRule" id="PRU01373"/>
    </source>
</evidence>
<evidence type="ECO:0000256" key="5">
    <source>
        <dbReference type="ARBA" id="ARBA00022801"/>
    </source>
</evidence>
<gene>
    <name evidence="11" type="ORF">IAC68_02510</name>
</gene>
<dbReference type="GO" id="GO:0016757">
    <property type="term" value="F:glycosyltransferase activity"/>
    <property type="evidence" value="ECO:0007669"/>
    <property type="project" value="UniProtKB-KW"/>
</dbReference>
<evidence type="ECO:0000256" key="8">
    <source>
        <dbReference type="ARBA" id="ARBA00023316"/>
    </source>
</evidence>
<keyword evidence="8 9" id="KW-0961">Cell wall biogenesis/degradation</keyword>
<evidence type="ECO:0000256" key="7">
    <source>
        <dbReference type="ARBA" id="ARBA00022984"/>
    </source>
</evidence>
<keyword evidence="7 9" id="KW-0573">Peptidoglycan synthesis</keyword>
<keyword evidence="5" id="KW-0378">Hydrolase</keyword>
<dbReference type="GO" id="GO:0071555">
    <property type="term" value="P:cell wall organization"/>
    <property type="evidence" value="ECO:0007669"/>
    <property type="project" value="UniProtKB-UniRule"/>
</dbReference>
<dbReference type="InterPro" id="IPR050979">
    <property type="entry name" value="LD-transpeptidase"/>
</dbReference>
<dbReference type="GO" id="GO:0018104">
    <property type="term" value="P:peptidoglycan-protein cross-linking"/>
    <property type="evidence" value="ECO:0007669"/>
    <property type="project" value="TreeGrafter"/>
</dbReference>
<evidence type="ECO:0000313" key="11">
    <source>
        <dbReference type="EMBL" id="MBO8428790.1"/>
    </source>
</evidence>
<dbReference type="InterPro" id="IPR005490">
    <property type="entry name" value="LD_TPept_cat_dom"/>
</dbReference>
<dbReference type="GO" id="GO:0071972">
    <property type="term" value="F:peptidoglycan L,D-transpeptidase activity"/>
    <property type="evidence" value="ECO:0007669"/>
    <property type="project" value="TreeGrafter"/>
</dbReference>
<dbReference type="Pfam" id="PF03734">
    <property type="entry name" value="YkuD"/>
    <property type="match status" value="1"/>
</dbReference>
<sequence length="182" mass="20206">MIRTADAATIFLLFCLILFPAGSGIAQSRYLPQINRNFIVINKPEQKLRVFDKDACVIAEYDVAVGTNYGDKKSTGDCRTPEGVFTIKSIEASQDYHYDFNDGRGLVKGAYGPRFIRLTVPGNNSIGIHGTLPEHQSTIPGRASHGCIRMKNNDVLELCKYVHKGMKVVIIPDMTETQMLQP</sequence>
<feature type="domain" description="L,D-TPase catalytic" evidence="10">
    <location>
        <begin position="37"/>
        <end position="171"/>
    </location>
</feature>
<evidence type="ECO:0000256" key="2">
    <source>
        <dbReference type="ARBA" id="ARBA00005992"/>
    </source>
</evidence>
<feature type="active site" description="Nucleophile" evidence="9">
    <location>
        <position position="147"/>
    </location>
</feature>
<keyword evidence="4" id="KW-0808">Transferase</keyword>
<comment type="caution">
    <text evidence="11">The sequence shown here is derived from an EMBL/GenBank/DDBJ whole genome shotgun (WGS) entry which is preliminary data.</text>
</comment>
<evidence type="ECO:0000256" key="3">
    <source>
        <dbReference type="ARBA" id="ARBA00022676"/>
    </source>
</evidence>
<evidence type="ECO:0000313" key="12">
    <source>
        <dbReference type="Proteomes" id="UP000823635"/>
    </source>
</evidence>
<dbReference type="PROSITE" id="PS52029">
    <property type="entry name" value="LD_TPASE"/>
    <property type="match status" value="1"/>
</dbReference>